<dbReference type="RefSeq" id="XP_012770448.1">
    <property type="nucleotide sequence ID" value="XM_012914994.1"/>
</dbReference>
<dbReference type="AlphaFoldDB" id="A0A061BPT3"/>
<accession>A0A061BPT3</accession>
<gene>
    <name evidence="1" type="ORF">BBBOND_0001530</name>
</gene>
<sequence length="461" mass="51574">MLTNEITSQITETKRLIDSLNNPLNHSLPSPSPSADSAKLHSKLEALKKVEKLCGFYENSNNQQNDPKNLLENLCTGLETFLGFNSASKGYNGTGIVYSDLDRLCDGVMGFLSGVLGAVKDDEAVKTYDNYMDKKLSEVLKEVNKNIGTGRTGLVDAVAAVKEWLEGYGSQLNNKITAVKEPIEVMKNLVEHDKNEIKIEKDKNLITQVQEWTERAGRYASYADKAKKALKDIDPTLLGKLKCSISLLVQATGTFKAAAEDGDLKDVYEEAGQKMHELHVFLEKRFKTYTYNLHKYLKDQIGALNGDLTNFKNKQFSRLFSSINIELFNAFNTVQTAIERLETNYQSRIVDGLSPIVENAKLLKGKVESEKGILRTQVTSLGDRMSALTTLYRSVNSEVPDEVNKFKKSDGWSVEQYVEQFKVTIKDKISEYVTDELCDKITAALKKFTDPIANGKEIRGT</sequence>
<name>A0A061BPT3_BABBI</name>
<dbReference type="OrthoDB" id="366938at2759"/>
<dbReference type="VEuPathDB" id="PiroplasmaDB:BBBOND_0001530"/>
<reference evidence="1" key="1">
    <citation type="journal article" date="2014" name="Nucleic Acids Res.">
        <title>The evolutionary dynamics of variant antigen genes in Babesia reveal a history of genomic innovation underlying host-parasite interaction.</title>
        <authorList>
            <person name="Jackson A.P."/>
            <person name="Otto T.D."/>
            <person name="Darby A."/>
            <person name="Ramaprasad A."/>
            <person name="Xia D."/>
            <person name="Echaide I.E."/>
            <person name="Farber M."/>
            <person name="Gahlot S."/>
            <person name="Gamble J."/>
            <person name="Gupta D."/>
            <person name="Gupta Y."/>
            <person name="Jackson L."/>
            <person name="Malandrin L."/>
            <person name="Malas T.B."/>
            <person name="Moussa E."/>
            <person name="Nair M."/>
            <person name="Reid AJ."/>
            <person name="Sanders M."/>
            <person name="Sharma J."/>
            <person name="Tracey A."/>
            <person name="Quail M.A."/>
            <person name="Weir W."/>
            <person name="Wastling J.M."/>
            <person name="Hall N."/>
            <person name="Willadsen P."/>
            <person name="Lingelbach K."/>
            <person name="Shiels B."/>
            <person name="Tait A."/>
            <person name="Berriman M."/>
            <person name="Allred D.R."/>
            <person name="Pain A."/>
        </authorList>
    </citation>
    <scope>NUCLEOTIDE SEQUENCE</scope>
    <source>
        <strain evidence="1">Bond</strain>
    </source>
</reference>
<reference evidence="1" key="2">
    <citation type="submission" date="2014-06" db="EMBL/GenBank/DDBJ databases">
        <authorList>
            <person name="Aslett M."/>
            <person name="De Silva Nishadi"/>
        </authorList>
    </citation>
    <scope>NUCLEOTIDE SEQUENCE</scope>
    <source>
        <strain evidence="1">Bond</strain>
    </source>
</reference>
<organism evidence="1">
    <name type="scientific">Babesia bigemina</name>
    <dbReference type="NCBI Taxonomy" id="5866"/>
    <lineage>
        <taxon>Eukaryota</taxon>
        <taxon>Sar</taxon>
        <taxon>Alveolata</taxon>
        <taxon>Apicomplexa</taxon>
        <taxon>Aconoidasida</taxon>
        <taxon>Piroplasmida</taxon>
        <taxon>Babesiidae</taxon>
        <taxon>Babesia</taxon>
    </lineage>
</organism>
<protein>
    <submittedName>
        <fullName evidence="1">Uncharacterized protein</fullName>
    </submittedName>
</protein>
<dbReference type="EMBL" id="LK054949">
    <property type="protein sequence ID" value="CDR71502.1"/>
    <property type="molecule type" value="Genomic_DNA"/>
</dbReference>
<dbReference type="GeneID" id="24561728"/>
<feature type="non-terminal residue" evidence="1">
    <location>
        <position position="461"/>
    </location>
</feature>
<evidence type="ECO:0000313" key="1">
    <source>
        <dbReference type="EMBL" id="CDR71502.1"/>
    </source>
</evidence>
<proteinExistence type="predicted"/>
<dbReference type="KEGG" id="bbig:BBBOND_0001530"/>